<dbReference type="PANTHER" id="PTHR42160:SF1">
    <property type="entry name" value="URACIL-DNA GLYCOSYLASE SUPERFAMILY PROTEIN"/>
    <property type="match status" value="1"/>
</dbReference>
<sequence>MQIVEQIRSCTLCAKTLPQGANPVVQASCKAKILIAGQAPSLTVHKTGKLFNDASGKRLRSWLNVTEEQFYDPELFAIVPMAFCYPGHGNSGDLPPPAICAKTWHQALLAQLTNVNLTIIIGQYAQRYHLDASSALTEQVQNWQALLPKRIVLPHPSPRNQAWLKRHGWFEQQVIPALQARVKTLL</sequence>
<proteinExistence type="predicted"/>
<dbReference type="OrthoDB" id="9789139at2"/>
<organism evidence="2 3">
    <name type="scientific">Pseudoalteromonas amylolytica</name>
    <dbReference type="NCBI Taxonomy" id="1859457"/>
    <lineage>
        <taxon>Bacteria</taxon>
        <taxon>Pseudomonadati</taxon>
        <taxon>Pseudomonadota</taxon>
        <taxon>Gammaproteobacteria</taxon>
        <taxon>Alteromonadales</taxon>
        <taxon>Pseudoalteromonadaceae</taxon>
        <taxon>Pseudoalteromonas</taxon>
    </lineage>
</organism>
<dbReference type="InterPro" id="IPR047124">
    <property type="entry name" value="HI_0220.2"/>
</dbReference>
<dbReference type="InterPro" id="IPR036895">
    <property type="entry name" value="Uracil-DNA_glycosylase-like_sf"/>
</dbReference>
<dbReference type="SMART" id="SM00986">
    <property type="entry name" value="UDG"/>
    <property type="match status" value="1"/>
</dbReference>
<dbReference type="InterPro" id="IPR005122">
    <property type="entry name" value="Uracil-DNA_glycosylase-like"/>
</dbReference>
<dbReference type="RefSeq" id="WP_070985930.1">
    <property type="nucleotide sequence ID" value="NZ_MKJU01000027.1"/>
</dbReference>
<reference evidence="2 3" key="1">
    <citation type="submission" date="2016-09" db="EMBL/GenBank/DDBJ databases">
        <title>Pseudoalteromonas amylolytica sp. nov., isolated from the surface seawater.</title>
        <authorList>
            <person name="Wu Y.-H."/>
            <person name="Cheng H."/>
            <person name="Jin X.-B."/>
            <person name="Wang C.-S."/>
            <person name="Xu X.-W."/>
        </authorList>
    </citation>
    <scope>NUCLEOTIDE SEQUENCE [LARGE SCALE GENOMIC DNA]</scope>
    <source>
        <strain evidence="2 3">JW1</strain>
    </source>
</reference>
<dbReference type="CDD" id="cd10033">
    <property type="entry name" value="UDG_like"/>
    <property type="match status" value="1"/>
</dbReference>
<dbReference type="Proteomes" id="UP000179786">
    <property type="component" value="Unassembled WGS sequence"/>
</dbReference>
<dbReference type="Pfam" id="PF03167">
    <property type="entry name" value="UDG"/>
    <property type="match status" value="1"/>
</dbReference>
<dbReference type="AlphaFoldDB" id="A0A1S1MSX8"/>
<gene>
    <name evidence="2" type="ORF">BET10_14325</name>
</gene>
<dbReference type="PANTHER" id="PTHR42160">
    <property type="entry name" value="URACIL-DNA GLYCOSYLASE SUPERFAMILY PROTEIN"/>
    <property type="match status" value="1"/>
</dbReference>
<evidence type="ECO:0000313" key="2">
    <source>
        <dbReference type="EMBL" id="OHU89962.1"/>
    </source>
</evidence>
<dbReference type="SUPFAM" id="SSF52141">
    <property type="entry name" value="Uracil-DNA glycosylase-like"/>
    <property type="match status" value="1"/>
</dbReference>
<name>A0A1S1MSX8_9GAMM</name>
<dbReference type="SMART" id="SM00987">
    <property type="entry name" value="UreE_C"/>
    <property type="match status" value="1"/>
</dbReference>
<dbReference type="STRING" id="1859457.BET10_14325"/>
<accession>A0A1S1MSX8</accession>
<evidence type="ECO:0000259" key="1">
    <source>
        <dbReference type="SMART" id="SM00986"/>
    </source>
</evidence>
<comment type="caution">
    <text evidence="2">The sequence shown here is derived from an EMBL/GenBank/DDBJ whole genome shotgun (WGS) entry which is preliminary data.</text>
</comment>
<dbReference type="Gene3D" id="3.40.470.10">
    <property type="entry name" value="Uracil-DNA glycosylase-like domain"/>
    <property type="match status" value="1"/>
</dbReference>
<keyword evidence="3" id="KW-1185">Reference proteome</keyword>
<dbReference type="EMBL" id="MKJU01000027">
    <property type="protein sequence ID" value="OHU89962.1"/>
    <property type="molecule type" value="Genomic_DNA"/>
</dbReference>
<feature type="domain" description="Uracil-DNA glycosylase-like" evidence="1">
    <location>
        <begin position="24"/>
        <end position="179"/>
    </location>
</feature>
<protein>
    <submittedName>
        <fullName evidence="2">Uracil-DNA glycosylase</fullName>
    </submittedName>
</protein>
<evidence type="ECO:0000313" key="3">
    <source>
        <dbReference type="Proteomes" id="UP000179786"/>
    </source>
</evidence>